<dbReference type="Pfam" id="PF00583">
    <property type="entry name" value="Acetyltransf_1"/>
    <property type="match status" value="1"/>
</dbReference>
<evidence type="ECO:0000313" key="2">
    <source>
        <dbReference type="EMBL" id="TGB02345.1"/>
    </source>
</evidence>
<dbReference type="PANTHER" id="PTHR43617">
    <property type="entry name" value="L-AMINO ACID N-ACETYLTRANSFERASE"/>
    <property type="match status" value="1"/>
</dbReference>
<keyword evidence="2" id="KW-0808">Transferase</keyword>
<dbReference type="RefSeq" id="WP_135327988.1">
    <property type="nucleotide sequence ID" value="NZ_SRJC01000003.1"/>
</dbReference>
<dbReference type="AlphaFoldDB" id="A0A4Z0GX77"/>
<keyword evidence="3" id="KW-1185">Reference proteome</keyword>
<comment type="caution">
    <text evidence="2">The sequence shown here is derived from an EMBL/GenBank/DDBJ whole genome shotgun (WGS) entry which is preliminary data.</text>
</comment>
<dbReference type="GO" id="GO:0016747">
    <property type="term" value="F:acyltransferase activity, transferring groups other than amino-acyl groups"/>
    <property type="evidence" value="ECO:0007669"/>
    <property type="project" value="InterPro"/>
</dbReference>
<dbReference type="SUPFAM" id="SSF55729">
    <property type="entry name" value="Acyl-CoA N-acyltransferases (Nat)"/>
    <property type="match status" value="1"/>
</dbReference>
<dbReference type="InterPro" id="IPR000182">
    <property type="entry name" value="GNAT_dom"/>
</dbReference>
<name>A0A4Z0GX77_9BACI</name>
<sequence length="167" mass="19123">MINIRVAEDRDESFLRQMLYEAIHIPEDKPPQEELLNAPHLRRYNKDWGRSGDFALVAYTDEKPAGAAWYRLFPEDEKGYGFVDERTPEIGIALTSEVRGKGIGKRLLSELIRSASDFGYPALSLSVDPKNERAVQLYQRIGFKRIDNVSGSYTMVYRIDNGDSVEY</sequence>
<protein>
    <submittedName>
        <fullName evidence="2">GNAT family N-acetyltransferase</fullName>
    </submittedName>
</protein>
<dbReference type="InterPro" id="IPR016181">
    <property type="entry name" value="Acyl_CoA_acyltransferase"/>
</dbReference>
<proteinExistence type="predicted"/>
<accession>A0A4Z0GX77</accession>
<dbReference type="Gene3D" id="3.40.630.30">
    <property type="match status" value="1"/>
</dbReference>
<dbReference type="CDD" id="cd04301">
    <property type="entry name" value="NAT_SF"/>
    <property type="match status" value="1"/>
</dbReference>
<evidence type="ECO:0000313" key="3">
    <source>
        <dbReference type="Proteomes" id="UP000297982"/>
    </source>
</evidence>
<reference evidence="2 3" key="1">
    <citation type="journal article" date="2003" name="Int. J. Syst. Evol. Microbiol.">
        <title>Halobacillus salinus sp. nov., isolated from a salt lake on the coast of the East Sea in Korea.</title>
        <authorList>
            <person name="Yoon J.H."/>
            <person name="Kang K.H."/>
            <person name="Park Y.H."/>
        </authorList>
    </citation>
    <scope>NUCLEOTIDE SEQUENCE [LARGE SCALE GENOMIC DNA]</scope>
    <source>
        <strain evidence="2 3">HSL-3</strain>
    </source>
</reference>
<organism evidence="2 3">
    <name type="scientific">Halobacillus salinus</name>
    <dbReference type="NCBI Taxonomy" id="192814"/>
    <lineage>
        <taxon>Bacteria</taxon>
        <taxon>Bacillati</taxon>
        <taxon>Bacillota</taxon>
        <taxon>Bacilli</taxon>
        <taxon>Bacillales</taxon>
        <taxon>Bacillaceae</taxon>
        <taxon>Halobacillus</taxon>
    </lineage>
</organism>
<dbReference type="InterPro" id="IPR050276">
    <property type="entry name" value="MshD_Acetyltransferase"/>
</dbReference>
<dbReference type="PROSITE" id="PS51186">
    <property type="entry name" value="GNAT"/>
    <property type="match status" value="1"/>
</dbReference>
<gene>
    <name evidence="2" type="ORF">E4663_13455</name>
</gene>
<feature type="domain" description="N-acetyltransferase" evidence="1">
    <location>
        <begin position="2"/>
        <end position="160"/>
    </location>
</feature>
<dbReference type="Proteomes" id="UP000297982">
    <property type="component" value="Unassembled WGS sequence"/>
</dbReference>
<evidence type="ECO:0000259" key="1">
    <source>
        <dbReference type="PROSITE" id="PS51186"/>
    </source>
</evidence>
<dbReference type="EMBL" id="SRJC01000003">
    <property type="protein sequence ID" value="TGB02345.1"/>
    <property type="molecule type" value="Genomic_DNA"/>
</dbReference>
<dbReference type="STRING" id="192814.GCA_900166575_03360"/>